<reference evidence="2" key="1">
    <citation type="submission" date="2021-02" db="EMBL/GenBank/DDBJ databases">
        <authorList>
            <person name="Nowell W R."/>
        </authorList>
    </citation>
    <scope>NUCLEOTIDE SEQUENCE</scope>
</reference>
<gene>
    <name evidence="2" type="ORF">EDS130_LOCUS26217</name>
    <name evidence="1" type="ORF">XAT740_LOCUS2413</name>
</gene>
<dbReference type="Proteomes" id="UP000663852">
    <property type="component" value="Unassembled WGS sequence"/>
</dbReference>
<keyword evidence="3" id="KW-1185">Reference proteome</keyword>
<organism evidence="2 4">
    <name type="scientific">Adineta ricciae</name>
    <name type="common">Rotifer</name>
    <dbReference type="NCBI Taxonomy" id="249248"/>
    <lineage>
        <taxon>Eukaryota</taxon>
        <taxon>Metazoa</taxon>
        <taxon>Spiralia</taxon>
        <taxon>Gnathifera</taxon>
        <taxon>Rotifera</taxon>
        <taxon>Eurotatoria</taxon>
        <taxon>Bdelloidea</taxon>
        <taxon>Adinetida</taxon>
        <taxon>Adinetidae</taxon>
        <taxon>Adineta</taxon>
    </lineage>
</organism>
<evidence type="ECO:0000313" key="1">
    <source>
        <dbReference type="EMBL" id="CAF0789612.1"/>
    </source>
</evidence>
<sequence length="576" mass="67339">MLLEDLPNELFIEIIRCSSTLDLLRSFYNLNLRINQLLFAHFRTSTIDFSSIALRDFRLVCREYLPLIVDQITSLRLSNDDKTPQQMEVFLQHGLTLHQLSNLQSLSLYGISLQETMFSTISQLRFLDRLTLADCSLSCNQNASQNFSNTIWSLPALTYCYLNISFKGDSFILPTVESLSLTCLSIWGITYDQMQFNTICRHTPCLERCSILFNMDSSDPVDLFQHRFSSVTRFRLHLSHIGENHLECILQTMLNLRQLIIDIDSLDSHSSSPIFNGSQWEMILRRRLPHLKVFRLRMKFYFPDEDDLDGQVADLLRSFRSPFWLEEHQWFVRCHWNGEGEASLYTLPYRYNDVWLDSSTKFQSTCPNNDHHWFHYHVNRLEYKSCPIRSEIPSVIRFRNVRDLWIDCSIPERCLSDICQLNQVTALFLFTTSSTHADVELQDLINRMPNLFSLGFHQFSIAGMQQPIFRLAHAKIRELDLRFISNFLTADQCAALCRSPLGQQCEVLYIRIEKKSVVPELIHNMANLRVLTILLEGNNSTGTYGDVIIQWLREHLPPTCLINRDPEFRAEIHIWL</sequence>
<name>A0A814XJ42_ADIRI</name>
<evidence type="ECO:0000313" key="4">
    <source>
        <dbReference type="Proteomes" id="UP000663852"/>
    </source>
</evidence>
<dbReference type="EMBL" id="CAJNOR010000083">
    <property type="protein sequence ID" value="CAF0789612.1"/>
    <property type="molecule type" value="Genomic_DNA"/>
</dbReference>
<dbReference type="SUPFAM" id="SSF52058">
    <property type="entry name" value="L domain-like"/>
    <property type="match status" value="1"/>
</dbReference>
<evidence type="ECO:0000313" key="2">
    <source>
        <dbReference type="EMBL" id="CAF1217281.1"/>
    </source>
</evidence>
<accession>A0A814XJ42</accession>
<dbReference type="EMBL" id="CAJNOJ010000158">
    <property type="protein sequence ID" value="CAF1217281.1"/>
    <property type="molecule type" value="Genomic_DNA"/>
</dbReference>
<evidence type="ECO:0000313" key="3">
    <source>
        <dbReference type="Proteomes" id="UP000663828"/>
    </source>
</evidence>
<dbReference type="Proteomes" id="UP000663828">
    <property type="component" value="Unassembled WGS sequence"/>
</dbReference>
<proteinExistence type="predicted"/>
<dbReference type="Gene3D" id="3.80.10.10">
    <property type="entry name" value="Ribonuclease Inhibitor"/>
    <property type="match status" value="1"/>
</dbReference>
<dbReference type="AlphaFoldDB" id="A0A814XJ42"/>
<protein>
    <recommendedName>
        <fullName evidence="5">F-box domain-containing protein</fullName>
    </recommendedName>
</protein>
<dbReference type="InterPro" id="IPR032675">
    <property type="entry name" value="LRR_dom_sf"/>
</dbReference>
<comment type="caution">
    <text evidence="2">The sequence shown here is derived from an EMBL/GenBank/DDBJ whole genome shotgun (WGS) entry which is preliminary data.</text>
</comment>
<evidence type="ECO:0008006" key="5">
    <source>
        <dbReference type="Google" id="ProtNLM"/>
    </source>
</evidence>